<name>A0AAV4A6R6_9GAST</name>
<feature type="region of interest" description="Disordered" evidence="6">
    <location>
        <begin position="76"/>
        <end position="111"/>
    </location>
</feature>
<comment type="similarity">
    <text evidence="3">Belongs to the MOZART2 family.</text>
</comment>
<organism evidence="7 8">
    <name type="scientific">Plakobranchus ocellatus</name>
    <dbReference type="NCBI Taxonomy" id="259542"/>
    <lineage>
        <taxon>Eukaryota</taxon>
        <taxon>Metazoa</taxon>
        <taxon>Spiralia</taxon>
        <taxon>Lophotrochozoa</taxon>
        <taxon>Mollusca</taxon>
        <taxon>Gastropoda</taxon>
        <taxon>Heterobranchia</taxon>
        <taxon>Euthyneura</taxon>
        <taxon>Panpulmonata</taxon>
        <taxon>Sacoglossa</taxon>
        <taxon>Placobranchoidea</taxon>
        <taxon>Plakobranchidae</taxon>
        <taxon>Plakobranchus</taxon>
    </lineage>
</organism>
<reference evidence="7 8" key="1">
    <citation type="journal article" date="2021" name="Elife">
        <title>Chloroplast acquisition without the gene transfer in kleptoplastic sea slugs, Plakobranchus ocellatus.</title>
        <authorList>
            <person name="Maeda T."/>
            <person name="Takahashi S."/>
            <person name="Yoshida T."/>
            <person name="Shimamura S."/>
            <person name="Takaki Y."/>
            <person name="Nagai Y."/>
            <person name="Toyoda A."/>
            <person name="Suzuki Y."/>
            <person name="Arimoto A."/>
            <person name="Ishii H."/>
            <person name="Satoh N."/>
            <person name="Nishiyama T."/>
            <person name="Hasebe M."/>
            <person name="Maruyama T."/>
            <person name="Minagawa J."/>
            <person name="Obokata J."/>
            <person name="Shigenobu S."/>
        </authorList>
    </citation>
    <scope>NUCLEOTIDE SEQUENCE [LARGE SCALE GENOMIC DNA]</scope>
</reference>
<dbReference type="Proteomes" id="UP000735302">
    <property type="component" value="Unassembled WGS sequence"/>
</dbReference>
<keyword evidence="4" id="KW-0963">Cytoplasm</keyword>
<keyword evidence="5" id="KW-0206">Cytoskeleton</keyword>
<dbReference type="InterPro" id="IPR024332">
    <property type="entry name" value="MOZART2"/>
</dbReference>
<dbReference type="GO" id="GO:0005819">
    <property type="term" value="C:spindle"/>
    <property type="evidence" value="ECO:0007669"/>
    <property type="project" value="UniProtKB-SubCell"/>
</dbReference>
<evidence type="ECO:0000256" key="1">
    <source>
        <dbReference type="ARBA" id="ARBA00004186"/>
    </source>
</evidence>
<comment type="subcellular location">
    <subcellularLocation>
        <location evidence="2">Cytoplasm</location>
        <location evidence="2">Cytoskeleton</location>
        <location evidence="2">Microtubule organizing center</location>
        <location evidence="2">Centrosome</location>
    </subcellularLocation>
    <subcellularLocation>
        <location evidence="1">Cytoplasm</location>
        <location evidence="1">Cytoskeleton</location>
        <location evidence="1">Spindle</location>
    </subcellularLocation>
</comment>
<feature type="compositionally biased region" description="Basic and acidic residues" evidence="6">
    <location>
        <begin position="152"/>
        <end position="173"/>
    </location>
</feature>
<evidence type="ECO:0000256" key="4">
    <source>
        <dbReference type="ARBA" id="ARBA00022490"/>
    </source>
</evidence>
<dbReference type="PANTHER" id="PTHR28578">
    <property type="entry name" value="MITOTIC-SPINDLE ORGANIZING PROTEIN 2A-RELATED"/>
    <property type="match status" value="1"/>
</dbReference>
<dbReference type="Pfam" id="PF12926">
    <property type="entry name" value="MOZART2"/>
    <property type="match status" value="1"/>
</dbReference>
<feature type="compositionally biased region" description="Low complexity" evidence="6">
    <location>
        <begin position="81"/>
        <end position="99"/>
    </location>
</feature>
<feature type="region of interest" description="Disordered" evidence="6">
    <location>
        <begin position="145"/>
        <end position="214"/>
    </location>
</feature>
<proteinExistence type="inferred from homology"/>
<evidence type="ECO:0000313" key="8">
    <source>
        <dbReference type="Proteomes" id="UP000735302"/>
    </source>
</evidence>
<evidence type="ECO:0000256" key="2">
    <source>
        <dbReference type="ARBA" id="ARBA00004300"/>
    </source>
</evidence>
<comment type="caution">
    <text evidence="7">The sequence shown here is derived from an EMBL/GenBank/DDBJ whole genome shotgun (WGS) entry which is preliminary data.</text>
</comment>
<keyword evidence="8" id="KW-1185">Reference proteome</keyword>
<feature type="compositionally biased region" description="Polar residues" evidence="6">
    <location>
        <begin position="176"/>
        <end position="196"/>
    </location>
</feature>
<gene>
    <name evidence="7" type="ORF">PoB_003340100</name>
</gene>
<evidence type="ECO:0000256" key="6">
    <source>
        <dbReference type="SAM" id="MobiDB-lite"/>
    </source>
</evidence>
<dbReference type="AlphaFoldDB" id="A0AAV4A6R6"/>
<sequence length="214" mass="23111">MTSDHEDQQEVLRAQLRSKATKNPADMELYELSQLAGITMDPHVFEILLDLLRKNVPPEAIVHMLRSMCSTAYHQLQQQNTSQPSALSSSKSSSLAPTPQGAPARGSGLLASGSIHSRSLQVGQNASPPTAALNKASSLSDLHVGRSAQGQHLDRRGVKGYSTERVRSSKDLSGKALSQTEAFVTSRPRAQSSRSHQMGLGQNAGTKRRPTNYN</sequence>
<dbReference type="PANTHER" id="PTHR28578:SF2">
    <property type="entry name" value="MITOTIC-SPINDLE ORGANIZING PROTEIN 2"/>
    <property type="match status" value="1"/>
</dbReference>
<evidence type="ECO:0000256" key="5">
    <source>
        <dbReference type="ARBA" id="ARBA00023212"/>
    </source>
</evidence>
<accession>A0AAV4A6R6</accession>
<evidence type="ECO:0000313" key="7">
    <source>
        <dbReference type="EMBL" id="GFO06896.1"/>
    </source>
</evidence>
<dbReference type="EMBL" id="BLXT01003823">
    <property type="protein sequence ID" value="GFO06896.1"/>
    <property type="molecule type" value="Genomic_DNA"/>
</dbReference>
<protein>
    <submittedName>
        <fullName evidence="7">Mitotic-spindle organizing protein 2b</fullName>
    </submittedName>
</protein>
<dbReference type="GO" id="GO:0005813">
    <property type="term" value="C:centrosome"/>
    <property type="evidence" value="ECO:0007669"/>
    <property type="project" value="UniProtKB-SubCell"/>
</dbReference>
<evidence type="ECO:0000256" key="3">
    <source>
        <dbReference type="ARBA" id="ARBA00007286"/>
    </source>
</evidence>